<dbReference type="AlphaFoldDB" id="A0A5C6SDD2"/>
<reference evidence="1 2" key="1">
    <citation type="submission" date="2019-07" db="EMBL/GenBank/DDBJ databases">
        <title>The First High-Quality Draft Genome Sequence of the Causal Agent of the Current Panama Disease Epidemic.</title>
        <authorList>
            <person name="Warmington R.J."/>
            <person name="Kay W."/>
            <person name="Jeffries A."/>
            <person name="Bebber D."/>
            <person name="Moore K."/>
            <person name="Studholme D.J."/>
        </authorList>
    </citation>
    <scope>NUCLEOTIDE SEQUENCE [LARGE SCALE GENOMIC DNA]</scope>
    <source>
        <strain evidence="1 2">TR4</strain>
    </source>
</reference>
<feature type="non-terminal residue" evidence="1">
    <location>
        <position position="1"/>
    </location>
</feature>
<proteinExistence type="predicted"/>
<gene>
    <name evidence="1" type="ORF">FocTR4_00011418</name>
</gene>
<evidence type="ECO:0000313" key="2">
    <source>
        <dbReference type="Proteomes" id="UP000321331"/>
    </source>
</evidence>
<organism evidence="1 2">
    <name type="scientific">Fusarium oxysporum f. sp. cubense</name>
    <dbReference type="NCBI Taxonomy" id="61366"/>
    <lineage>
        <taxon>Eukaryota</taxon>
        <taxon>Fungi</taxon>
        <taxon>Dikarya</taxon>
        <taxon>Ascomycota</taxon>
        <taxon>Pezizomycotina</taxon>
        <taxon>Sordariomycetes</taxon>
        <taxon>Hypocreomycetidae</taxon>
        <taxon>Hypocreales</taxon>
        <taxon>Nectriaceae</taxon>
        <taxon>Fusarium</taxon>
        <taxon>Fusarium oxysporum species complex</taxon>
    </lineage>
</organism>
<comment type="caution">
    <text evidence="1">The sequence shown here is derived from an EMBL/GenBank/DDBJ whole genome shotgun (WGS) entry which is preliminary data.</text>
</comment>
<protein>
    <submittedName>
        <fullName evidence="1">Uncharacterized protein</fullName>
    </submittedName>
</protein>
<sequence length="171" mass="19778">QCAAFRVQDSLIVSNKEHQSSSEDATQNTFSRFANVEAQDFANFSVHLADSALLRFEDEALIASLRNETLHRCRYHSHNELPHEQFMCRQHIKLSDSPKILNLPNFSCPLTSVYTSYGSKLDRFMGCYKAVAQHDELYIYLDEKCHKVLDNRQLVTWALYGRKECCDSFMS</sequence>
<evidence type="ECO:0000313" key="1">
    <source>
        <dbReference type="EMBL" id="TXB96572.1"/>
    </source>
</evidence>
<name>A0A5C6SDD2_FUSOC</name>
<dbReference type="Proteomes" id="UP000321331">
    <property type="component" value="Unassembled WGS sequence"/>
</dbReference>
<dbReference type="EMBL" id="VMNF01000014">
    <property type="protein sequence ID" value="TXB96572.1"/>
    <property type="molecule type" value="Genomic_DNA"/>
</dbReference>
<accession>A0A5C6SDD2</accession>